<dbReference type="InterPro" id="IPR002156">
    <property type="entry name" value="RNaseH_domain"/>
</dbReference>
<dbReference type="Proteomes" id="UP000593564">
    <property type="component" value="Unassembled WGS sequence"/>
</dbReference>
<keyword evidence="1" id="KW-0732">Signal</keyword>
<dbReference type="InterPro" id="IPR012337">
    <property type="entry name" value="RNaseH-like_sf"/>
</dbReference>
<dbReference type="GO" id="GO:0004523">
    <property type="term" value="F:RNA-DNA hybrid ribonuclease activity"/>
    <property type="evidence" value="ECO:0007669"/>
    <property type="project" value="InterPro"/>
</dbReference>
<organism evidence="3 4">
    <name type="scientific">Camellia sinensis</name>
    <name type="common">Tea plant</name>
    <name type="synonym">Thea sinensis</name>
    <dbReference type="NCBI Taxonomy" id="4442"/>
    <lineage>
        <taxon>Eukaryota</taxon>
        <taxon>Viridiplantae</taxon>
        <taxon>Streptophyta</taxon>
        <taxon>Embryophyta</taxon>
        <taxon>Tracheophyta</taxon>
        <taxon>Spermatophyta</taxon>
        <taxon>Magnoliopsida</taxon>
        <taxon>eudicotyledons</taxon>
        <taxon>Gunneridae</taxon>
        <taxon>Pentapetalae</taxon>
        <taxon>asterids</taxon>
        <taxon>Ericales</taxon>
        <taxon>Theaceae</taxon>
        <taxon>Camellia</taxon>
    </lineage>
</organism>
<feature type="signal peptide" evidence="1">
    <location>
        <begin position="1"/>
        <end position="23"/>
    </location>
</feature>
<protein>
    <recommendedName>
        <fullName evidence="2">RNase H type-1 domain-containing protein</fullName>
    </recommendedName>
</protein>
<dbReference type="GO" id="GO:0003676">
    <property type="term" value="F:nucleic acid binding"/>
    <property type="evidence" value="ECO:0007669"/>
    <property type="project" value="InterPro"/>
</dbReference>
<evidence type="ECO:0000259" key="2">
    <source>
        <dbReference type="Pfam" id="PF13456"/>
    </source>
</evidence>
<dbReference type="PANTHER" id="PTHR47723:SF19">
    <property type="entry name" value="POLYNUCLEOTIDYL TRANSFERASE, RIBONUCLEASE H-LIKE SUPERFAMILY PROTEIN"/>
    <property type="match status" value="1"/>
</dbReference>
<accession>A0A7J7HJV9</accession>
<comment type="caution">
    <text evidence="3">The sequence shown here is derived from an EMBL/GenBank/DDBJ whole genome shotgun (WGS) entry which is preliminary data.</text>
</comment>
<dbReference type="EMBL" id="JACBKZ010000004">
    <property type="protein sequence ID" value="KAF5952717.1"/>
    <property type="molecule type" value="Genomic_DNA"/>
</dbReference>
<evidence type="ECO:0000313" key="4">
    <source>
        <dbReference type="Proteomes" id="UP000593564"/>
    </source>
</evidence>
<reference evidence="4" key="1">
    <citation type="journal article" date="2020" name="Nat. Commun.">
        <title>Genome assembly of wild tea tree DASZ reveals pedigree and selection history of tea varieties.</title>
        <authorList>
            <person name="Zhang W."/>
            <person name="Zhang Y."/>
            <person name="Qiu H."/>
            <person name="Guo Y."/>
            <person name="Wan H."/>
            <person name="Zhang X."/>
            <person name="Scossa F."/>
            <person name="Alseekh S."/>
            <person name="Zhang Q."/>
            <person name="Wang P."/>
            <person name="Xu L."/>
            <person name="Schmidt M.H."/>
            <person name="Jia X."/>
            <person name="Li D."/>
            <person name="Zhu A."/>
            <person name="Guo F."/>
            <person name="Chen W."/>
            <person name="Ni D."/>
            <person name="Usadel B."/>
            <person name="Fernie A.R."/>
            <person name="Wen W."/>
        </authorList>
    </citation>
    <scope>NUCLEOTIDE SEQUENCE [LARGE SCALE GENOMIC DNA]</scope>
    <source>
        <strain evidence="4">cv. G240</strain>
    </source>
</reference>
<keyword evidence="4" id="KW-1185">Reference proteome</keyword>
<sequence length="67" mass="7728">MGFMHYVSCSSILVAELWAICQGLHMTWAHRHCRVIIETDSTKAIHAIQQSNIAHPNFNLYQRLGNY</sequence>
<name>A0A7J7HJV9_CAMSI</name>
<dbReference type="CDD" id="cd06222">
    <property type="entry name" value="RNase_H_like"/>
    <property type="match status" value="1"/>
</dbReference>
<evidence type="ECO:0000256" key="1">
    <source>
        <dbReference type="SAM" id="SignalP"/>
    </source>
</evidence>
<dbReference type="InterPro" id="IPR053151">
    <property type="entry name" value="RNase_H-like"/>
</dbReference>
<evidence type="ECO:0000313" key="3">
    <source>
        <dbReference type="EMBL" id="KAF5952717.1"/>
    </source>
</evidence>
<dbReference type="InterPro" id="IPR044730">
    <property type="entry name" value="RNase_H-like_dom_plant"/>
</dbReference>
<gene>
    <name evidence="3" type="ORF">HYC85_010661</name>
</gene>
<dbReference type="AlphaFoldDB" id="A0A7J7HJV9"/>
<proteinExistence type="predicted"/>
<reference evidence="3 4" key="2">
    <citation type="submission" date="2020-07" db="EMBL/GenBank/DDBJ databases">
        <title>Genome assembly of wild tea tree DASZ reveals pedigree and selection history of tea varieties.</title>
        <authorList>
            <person name="Zhang W."/>
        </authorList>
    </citation>
    <scope>NUCLEOTIDE SEQUENCE [LARGE SCALE GENOMIC DNA]</scope>
    <source>
        <strain evidence="4">cv. G240</strain>
        <tissue evidence="3">Leaf</tissue>
    </source>
</reference>
<dbReference type="PANTHER" id="PTHR47723">
    <property type="entry name" value="OS05G0353850 PROTEIN"/>
    <property type="match status" value="1"/>
</dbReference>
<feature type="domain" description="RNase H type-1" evidence="2">
    <location>
        <begin position="8"/>
        <end position="59"/>
    </location>
</feature>
<dbReference type="Pfam" id="PF13456">
    <property type="entry name" value="RVT_3"/>
    <property type="match status" value="1"/>
</dbReference>
<feature type="chain" id="PRO_5029876803" description="RNase H type-1 domain-containing protein" evidence="1">
    <location>
        <begin position="24"/>
        <end position="67"/>
    </location>
</feature>
<dbReference type="InterPro" id="IPR036397">
    <property type="entry name" value="RNaseH_sf"/>
</dbReference>
<dbReference type="SUPFAM" id="SSF53098">
    <property type="entry name" value="Ribonuclease H-like"/>
    <property type="match status" value="1"/>
</dbReference>
<dbReference type="Gene3D" id="3.30.420.10">
    <property type="entry name" value="Ribonuclease H-like superfamily/Ribonuclease H"/>
    <property type="match status" value="1"/>
</dbReference>